<feature type="compositionally biased region" description="Polar residues" evidence="1">
    <location>
        <begin position="42"/>
        <end position="59"/>
    </location>
</feature>
<evidence type="ECO:0000313" key="2">
    <source>
        <dbReference type="EMBL" id="KMM69893.1"/>
    </source>
</evidence>
<evidence type="ECO:0000256" key="1">
    <source>
        <dbReference type="SAM" id="MobiDB-lite"/>
    </source>
</evidence>
<reference evidence="2 3" key="1">
    <citation type="submission" date="2007-06" db="EMBL/GenBank/DDBJ databases">
        <title>The Genome Sequence of Coccidioides posadasii RMSCC_3488.</title>
        <authorList>
            <consortium name="Coccidioides Genome Resources Consortium"/>
            <consortium name="The Broad Institute Genome Sequencing Platform"/>
            <person name="Henn M.R."/>
            <person name="Sykes S."/>
            <person name="Young S."/>
            <person name="Jaffe D."/>
            <person name="Berlin A."/>
            <person name="Alvarez P."/>
            <person name="Butler J."/>
            <person name="Gnerre S."/>
            <person name="Grabherr M."/>
            <person name="Mauceli E."/>
            <person name="Brockman W."/>
            <person name="Kodira C."/>
            <person name="Alvarado L."/>
            <person name="Zeng Q."/>
            <person name="Crawford M."/>
            <person name="Antoine C."/>
            <person name="Devon K."/>
            <person name="Galgiani J."/>
            <person name="Orsborn K."/>
            <person name="Lewis M.L."/>
            <person name="Nusbaum C."/>
            <person name="Galagan J."/>
            <person name="Birren B."/>
        </authorList>
    </citation>
    <scope>NUCLEOTIDE SEQUENCE [LARGE SCALE GENOMIC DNA]</scope>
    <source>
        <strain evidence="2 3">RMSCC 3488</strain>
    </source>
</reference>
<reference evidence="3" key="2">
    <citation type="journal article" date="2009" name="Genome Res.">
        <title>Comparative genomic analyses of the human fungal pathogens Coccidioides and their relatives.</title>
        <authorList>
            <person name="Sharpton T.J."/>
            <person name="Stajich J.E."/>
            <person name="Rounsley S.D."/>
            <person name="Gardner M.J."/>
            <person name="Wortman J.R."/>
            <person name="Jordar V.S."/>
            <person name="Maiti R."/>
            <person name="Kodira C.D."/>
            <person name="Neafsey D.E."/>
            <person name="Zeng Q."/>
            <person name="Hung C.-Y."/>
            <person name="McMahan C."/>
            <person name="Muszewska A."/>
            <person name="Grynberg M."/>
            <person name="Mandel M.A."/>
            <person name="Kellner E.M."/>
            <person name="Barker B.M."/>
            <person name="Galgiani J.N."/>
            <person name="Orbach M.J."/>
            <person name="Kirkland T.N."/>
            <person name="Cole G.T."/>
            <person name="Henn M.R."/>
            <person name="Birren B.W."/>
            <person name="Taylor J.W."/>
        </authorList>
    </citation>
    <scope>NUCLEOTIDE SEQUENCE [LARGE SCALE GENOMIC DNA]</scope>
    <source>
        <strain evidence="3">RMSCC 3488</strain>
    </source>
</reference>
<reference evidence="3" key="3">
    <citation type="journal article" date="2010" name="Genome Res.">
        <title>Population genomic sequencing of Coccidioides fungi reveals recent hybridization and transposon control.</title>
        <authorList>
            <person name="Neafsey D.E."/>
            <person name="Barker B.M."/>
            <person name="Sharpton T.J."/>
            <person name="Stajich J.E."/>
            <person name="Park D.J."/>
            <person name="Whiston E."/>
            <person name="Hung C.-Y."/>
            <person name="McMahan C."/>
            <person name="White J."/>
            <person name="Sykes S."/>
            <person name="Heiman D."/>
            <person name="Young S."/>
            <person name="Zeng Q."/>
            <person name="Abouelleil A."/>
            <person name="Aftuck L."/>
            <person name="Bessette D."/>
            <person name="Brown A."/>
            <person name="FitzGerald M."/>
            <person name="Lui A."/>
            <person name="Macdonald J.P."/>
            <person name="Priest M."/>
            <person name="Orbach M.J."/>
            <person name="Galgiani J.N."/>
            <person name="Kirkland T.N."/>
            <person name="Cole G.T."/>
            <person name="Birren B.W."/>
            <person name="Henn M.R."/>
            <person name="Taylor J.W."/>
            <person name="Rounsley S.D."/>
        </authorList>
    </citation>
    <scope>NUCLEOTIDE SEQUENCE [LARGE SCALE GENOMIC DNA]</scope>
    <source>
        <strain evidence="3">RMSCC 3488</strain>
    </source>
</reference>
<dbReference type="Proteomes" id="UP000054567">
    <property type="component" value="Unassembled WGS sequence"/>
</dbReference>
<proteinExistence type="predicted"/>
<protein>
    <submittedName>
        <fullName evidence="2">Uncharacterized protein</fullName>
    </submittedName>
</protein>
<accession>A0A0J6FHU5</accession>
<feature type="region of interest" description="Disordered" evidence="1">
    <location>
        <begin position="30"/>
        <end position="59"/>
    </location>
</feature>
<dbReference type="EMBL" id="DS268112">
    <property type="protein sequence ID" value="KMM69893.1"/>
    <property type="molecule type" value="Genomic_DNA"/>
</dbReference>
<sequence>MPYLVHTEIQSLKPSLLRWTSSLHLRYHRTRGAEDHMESPGPSGTVSQGQKRSIYSRSNDGNIVTNQVSSLAPMGKFCKICEAEIRSIERFLRTHMHPPFPRPLFA</sequence>
<gene>
    <name evidence="2" type="ORF">CPAG_06206</name>
</gene>
<dbReference type="AlphaFoldDB" id="A0A0J6FHU5"/>
<evidence type="ECO:0000313" key="3">
    <source>
        <dbReference type="Proteomes" id="UP000054567"/>
    </source>
</evidence>
<name>A0A0J6FHU5_COCPO</name>
<dbReference type="VEuPathDB" id="FungiDB:CPAG_06206"/>
<organism evidence="2 3">
    <name type="scientific">Coccidioides posadasii RMSCC 3488</name>
    <dbReference type="NCBI Taxonomy" id="454284"/>
    <lineage>
        <taxon>Eukaryota</taxon>
        <taxon>Fungi</taxon>
        <taxon>Dikarya</taxon>
        <taxon>Ascomycota</taxon>
        <taxon>Pezizomycotina</taxon>
        <taxon>Eurotiomycetes</taxon>
        <taxon>Eurotiomycetidae</taxon>
        <taxon>Onygenales</taxon>
        <taxon>Onygenaceae</taxon>
        <taxon>Coccidioides</taxon>
    </lineage>
</organism>